<dbReference type="InterPro" id="IPR009739">
    <property type="entry name" value="LprI-like_N"/>
</dbReference>
<feature type="domain" description="Lysozyme inhibitor LprI-like N-terminal" evidence="2">
    <location>
        <begin position="23"/>
        <end position="115"/>
    </location>
</feature>
<dbReference type="Proteomes" id="UP000198606">
    <property type="component" value="Unassembled WGS sequence"/>
</dbReference>
<dbReference type="STRING" id="29435.SAMN05216588_13042"/>
<protein>
    <submittedName>
        <fullName evidence="3">Uncharacterized conserved protein YecT, DUF1311 family</fullName>
    </submittedName>
</protein>
<evidence type="ECO:0000313" key="3">
    <source>
        <dbReference type="EMBL" id="SDI95149.1"/>
    </source>
</evidence>
<dbReference type="EMBL" id="FNDG01000030">
    <property type="protein sequence ID" value="SDI95149.1"/>
    <property type="molecule type" value="Genomic_DNA"/>
</dbReference>
<reference evidence="3 4" key="1">
    <citation type="submission" date="2016-10" db="EMBL/GenBank/DDBJ databases">
        <authorList>
            <person name="de Groot N.N."/>
        </authorList>
    </citation>
    <scope>NUCLEOTIDE SEQUENCE [LARGE SCALE GENOMIC DNA]</scope>
    <source>
        <strain evidence="3 4">LMG 18387</strain>
    </source>
</reference>
<evidence type="ECO:0000313" key="4">
    <source>
        <dbReference type="Proteomes" id="UP000198606"/>
    </source>
</evidence>
<evidence type="ECO:0000259" key="2">
    <source>
        <dbReference type="Pfam" id="PF07007"/>
    </source>
</evidence>
<gene>
    <name evidence="3" type="ORF">SAMN05216588_13042</name>
</gene>
<name>A0A1G8PRH5_9GAMM</name>
<accession>A0A1G8PRH5</accession>
<dbReference type="Gene3D" id="1.20.1270.180">
    <property type="match status" value="1"/>
</dbReference>
<organism evidence="3 4">
    <name type="scientific">Phytopseudomonas flavescens</name>
    <dbReference type="NCBI Taxonomy" id="29435"/>
    <lineage>
        <taxon>Bacteria</taxon>
        <taxon>Pseudomonadati</taxon>
        <taxon>Pseudomonadota</taxon>
        <taxon>Gammaproteobacteria</taxon>
        <taxon>Pseudomonadales</taxon>
        <taxon>Pseudomonadaceae</taxon>
        <taxon>Phytopseudomonas</taxon>
    </lineage>
</organism>
<proteinExistence type="predicted"/>
<keyword evidence="1" id="KW-0732">Signal</keyword>
<evidence type="ECO:0000256" key="1">
    <source>
        <dbReference type="SAM" id="SignalP"/>
    </source>
</evidence>
<feature type="chain" id="PRO_5011438251" evidence="1">
    <location>
        <begin position="21"/>
        <end position="135"/>
    </location>
</feature>
<sequence>MRKLFWSIAVLAFSPLMAMADDCMDTAVSQTAMDNCARQGFEAADKQLNVVYREATGRLTDDTAVRKALVAAQRSWIAFRDAECAFSSSALGEGSARVMVNLGCLETLTRKRTADFQAYLDCPEGDLSCPLPRRE</sequence>
<dbReference type="PANTHER" id="PTHR39176">
    <property type="entry name" value="PERIPLASMIC PROTEIN-RELATED"/>
    <property type="match status" value="1"/>
</dbReference>
<dbReference type="AlphaFoldDB" id="A0A1G8PRH5"/>
<dbReference type="PANTHER" id="PTHR39176:SF1">
    <property type="entry name" value="PERIPLASMIC PROTEIN"/>
    <property type="match status" value="1"/>
</dbReference>
<feature type="signal peptide" evidence="1">
    <location>
        <begin position="1"/>
        <end position="20"/>
    </location>
</feature>
<dbReference type="RefSeq" id="WP_244158265.1">
    <property type="nucleotide sequence ID" value="NZ_FNDG01000030.1"/>
</dbReference>
<dbReference type="Pfam" id="PF07007">
    <property type="entry name" value="LprI"/>
    <property type="match status" value="1"/>
</dbReference>